<dbReference type="InterPro" id="IPR005829">
    <property type="entry name" value="Sugar_transporter_CS"/>
</dbReference>
<dbReference type="AlphaFoldDB" id="A0A1I3IM90"/>
<proteinExistence type="predicted"/>
<feature type="transmembrane region" description="Helical" evidence="5">
    <location>
        <begin position="397"/>
        <end position="416"/>
    </location>
</feature>
<dbReference type="PROSITE" id="PS00216">
    <property type="entry name" value="SUGAR_TRANSPORT_1"/>
    <property type="match status" value="1"/>
</dbReference>
<feature type="transmembrane region" description="Helical" evidence="5">
    <location>
        <begin position="172"/>
        <end position="192"/>
    </location>
</feature>
<evidence type="ECO:0000256" key="5">
    <source>
        <dbReference type="SAM" id="Phobius"/>
    </source>
</evidence>
<dbReference type="SUPFAM" id="SSF103473">
    <property type="entry name" value="MFS general substrate transporter"/>
    <property type="match status" value="1"/>
</dbReference>
<feature type="transmembrane region" description="Helical" evidence="5">
    <location>
        <begin position="244"/>
        <end position="266"/>
    </location>
</feature>
<protein>
    <submittedName>
        <fullName evidence="7">Predicted arabinose efflux permease, MFS family</fullName>
    </submittedName>
</protein>
<feature type="transmembrane region" description="Helical" evidence="5">
    <location>
        <begin position="278"/>
        <end position="297"/>
    </location>
</feature>
<name>A0A1I3IM90_9RHOB</name>
<feature type="transmembrane region" description="Helical" evidence="5">
    <location>
        <begin position="371"/>
        <end position="391"/>
    </location>
</feature>
<evidence type="ECO:0000256" key="2">
    <source>
        <dbReference type="ARBA" id="ARBA00022692"/>
    </source>
</evidence>
<keyword evidence="2 5" id="KW-0812">Transmembrane</keyword>
<keyword evidence="8" id="KW-1185">Reference proteome</keyword>
<dbReference type="InterPro" id="IPR020846">
    <property type="entry name" value="MFS_dom"/>
</dbReference>
<sequence length="428" mass="44667">MSGDKQDFTAPGIIEAPAATGQEPTHKSVRKPARGLPAGIWALGFVSLFMDISSEMIHALLPIYLTTGLGASALAVGLIEGVAQAIAAMTKVFSGALSDRIGRRKGLAALGYGLAALTKPIFPLAPTLGWVVAARFIDRVGKGIRGAPRDALIADLAPAGLRGAAFGLRKSLDTAGAFIGPLVAIGLMWLFADDFQSVFWVAVVPAFLSLGLILFVVREPARPQGLRQVRNPLARAELRQLGRLYWWVVVVATLFTLARFSEAFLVLHAHDQGVPTTLVPLVFVGMNAVYALSAYPVGVLSDRIGPMRLLVAGLALLIAADLTLALSQGIAGLALGILLWGLHLGFTQGLLAALVAGAVPAELRGTGFGMFNLITGLALLVASVLAGAIWTAAGAPWTFFTGAGFALASLVCLVPLRHLLAHRPHPAA</sequence>
<comment type="subcellular location">
    <subcellularLocation>
        <location evidence="1">Membrane</location>
        <topology evidence="1">Multi-pass membrane protein</topology>
    </subcellularLocation>
</comment>
<dbReference type="Gene3D" id="1.20.1250.20">
    <property type="entry name" value="MFS general substrate transporter like domains"/>
    <property type="match status" value="2"/>
</dbReference>
<dbReference type="GO" id="GO:0016020">
    <property type="term" value="C:membrane"/>
    <property type="evidence" value="ECO:0007669"/>
    <property type="project" value="UniProtKB-SubCell"/>
</dbReference>
<evidence type="ECO:0000256" key="1">
    <source>
        <dbReference type="ARBA" id="ARBA00004141"/>
    </source>
</evidence>
<organism evidence="7 8">
    <name type="scientific">Celeribacter neptunius</name>
    <dbReference type="NCBI Taxonomy" id="588602"/>
    <lineage>
        <taxon>Bacteria</taxon>
        <taxon>Pseudomonadati</taxon>
        <taxon>Pseudomonadota</taxon>
        <taxon>Alphaproteobacteria</taxon>
        <taxon>Rhodobacterales</taxon>
        <taxon>Roseobacteraceae</taxon>
        <taxon>Celeribacter</taxon>
    </lineage>
</organism>
<dbReference type="InterPro" id="IPR011701">
    <property type="entry name" value="MFS"/>
</dbReference>
<feature type="transmembrane region" description="Helical" evidence="5">
    <location>
        <begin position="35"/>
        <end position="53"/>
    </location>
</feature>
<dbReference type="RefSeq" id="WP_090055459.1">
    <property type="nucleotide sequence ID" value="NZ_FORH01000001.1"/>
</dbReference>
<evidence type="ECO:0000259" key="6">
    <source>
        <dbReference type="PROSITE" id="PS50850"/>
    </source>
</evidence>
<dbReference type="Pfam" id="PF07690">
    <property type="entry name" value="MFS_1"/>
    <property type="match status" value="1"/>
</dbReference>
<reference evidence="8" key="1">
    <citation type="submission" date="2016-10" db="EMBL/GenBank/DDBJ databases">
        <authorList>
            <person name="Varghese N."/>
            <person name="Submissions S."/>
        </authorList>
    </citation>
    <scope>NUCLEOTIDE SEQUENCE [LARGE SCALE GENOMIC DNA]</scope>
    <source>
        <strain evidence="8">DSM 26471</strain>
    </source>
</reference>
<evidence type="ECO:0000256" key="3">
    <source>
        <dbReference type="ARBA" id="ARBA00022989"/>
    </source>
</evidence>
<dbReference type="InterPro" id="IPR036259">
    <property type="entry name" value="MFS_trans_sf"/>
</dbReference>
<dbReference type="CDD" id="cd17370">
    <property type="entry name" value="MFS_MJ1317_like"/>
    <property type="match status" value="1"/>
</dbReference>
<dbReference type="Proteomes" id="UP000199630">
    <property type="component" value="Unassembled WGS sequence"/>
</dbReference>
<dbReference type="OrthoDB" id="9803985at2"/>
<evidence type="ECO:0000256" key="4">
    <source>
        <dbReference type="ARBA" id="ARBA00023136"/>
    </source>
</evidence>
<dbReference type="GO" id="GO:0022857">
    <property type="term" value="F:transmembrane transporter activity"/>
    <property type="evidence" value="ECO:0007669"/>
    <property type="project" value="InterPro"/>
</dbReference>
<dbReference type="STRING" id="588602.SAMN04487991_0063"/>
<feature type="transmembrane region" description="Helical" evidence="5">
    <location>
        <begin position="337"/>
        <end position="359"/>
    </location>
</feature>
<feature type="transmembrane region" description="Helical" evidence="5">
    <location>
        <begin position="309"/>
        <end position="331"/>
    </location>
</feature>
<evidence type="ECO:0000313" key="8">
    <source>
        <dbReference type="Proteomes" id="UP000199630"/>
    </source>
</evidence>
<gene>
    <name evidence="7" type="ORF">SAMN04487991_0063</name>
</gene>
<dbReference type="PANTHER" id="PTHR23518">
    <property type="entry name" value="C-METHYLTRANSFERASE"/>
    <property type="match status" value="1"/>
</dbReference>
<feature type="domain" description="Major facilitator superfamily (MFS) profile" evidence="6">
    <location>
        <begin position="39"/>
        <end position="421"/>
    </location>
</feature>
<keyword evidence="3 5" id="KW-1133">Transmembrane helix</keyword>
<accession>A0A1I3IM90</accession>
<feature type="transmembrane region" description="Helical" evidence="5">
    <location>
        <begin position="59"/>
        <end position="79"/>
    </location>
</feature>
<evidence type="ECO:0000313" key="7">
    <source>
        <dbReference type="EMBL" id="SFI48903.1"/>
    </source>
</evidence>
<feature type="transmembrane region" description="Helical" evidence="5">
    <location>
        <begin position="198"/>
        <end position="217"/>
    </location>
</feature>
<keyword evidence="4 5" id="KW-0472">Membrane</keyword>
<dbReference type="EMBL" id="FORH01000001">
    <property type="protein sequence ID" value="SFI48903.1"/>
    <property type="molecule type" value="Genomic_DNA"/>
</dbReference>
<dbReference type="PANTHER" id="PTHR23518:SF2">
    <property type="entry name" value="MAJOR FACILITATOR SUPERFAMILY TRANSPORTER"/>
    <property type="match status" value="1"/>
</dbReference>
<dbReference type="PROSITE" id="PS50850">
    <property type="entry name" value="MFS"/>
    <property type="match status" value="1"/>
</dbReference>